<keyword evidence="1" id="KW-0460">Magnesium</keyword>
<keyword evidence="1" id="KW-0812">Transmembrane</keyword>
<keyword evidence="1" id="KW-0472">Membrane</keyword>
<keyword evidence="1" id="KW-0406">Ion transport</keyword>
<gene>
    <name evidence="2" type="ORF">P7K49_020158</name>
</gene>
<keyword evidence="1" id="KW-0813">Transport</keyword>
<feature type="transmembrane region" description="Helical" evidence="1">
    <location>
        <begin position="114"/>
        <end position="137"/>
    </location>
</feature>
<comment type="subcellular location">
    <subcellularLocation>
        <location evidence="1">Membrane</location>
        <topology evidence="1">Multi-pass membrane protein</topology>
    </subcellularLocation>
</comment>
<sequence>MVPVIYQKNQEDRHKKANGIWQDGLSTAVQTFSNRSEQLMEYHSFSEQSFHANNGHASSSCSQKYDDYANYNYCDGRETSETTAMLQDEDISSDGDEDAIVEGSQKLPKESSGIMALQILVPFLLAGFGTVSAGMVLDIVQTPK</sequence>
<reference evidence="2 3" key="1">
    <citation type="submission" date="2023-05" db="EMBL/GenBank/DDBJ databases">
        <title>B98-5 Cell Line De Novo Hybrid Assembly: An Optical Mapping Approach.</title>
        <authorList>
            <person name="Kananen K."/>
            <person name="Auerbach J.A."/>
            <person name="Kautto E."/>
            <person name="Blachly J.S."/>
        </authorList>
    </citation>
    <scope>NUCLEOTIDE SEQUENCE [LARGE SCALE GENOMIC DNA]</scope>
    <source>
        <strain evidence="2">B95-8</strain>
        <tissue evidence="2">Cell line</tissue>
    </source>
</reference>
<evidence type="ECO:0000313" key="2">
    <source>
        <dbReference type="EMBL" id="KAK2102491.1"/>
    </source>
</evidence>
<accession>A0ABQ9UZG5</accession>
<dbReference type="PANTHER" id="PTHR16228:SF25">
    <property type="entry name" value="SOLUTE CARRIER FAMILY 41 MEMBER 2"/>
    <property type="match status" value="1"/>
</dbReference>
<protein>
    <recommendedName>
        <fullName evidence="1">Solute carrier family 41 member</fullName>
    </recommendedName>
</protein>
<evidence type="ECO:0000256" key="1">
    <source>
        <dbReference type="RuleBase" id="RU369007"/>
    </source>
</evidence>
<evidence type="ECO:0000313" key="3">
    <source>
        <dbReference type="Proteomes" id="UP001266305"/>
    </source>
</evidence>
<keyword evidence="1" id="KW-1133">Transmembrane helix</keyword>
<dbReference type="PANTHER" id="PTHR16228">
    <property type="entry name" value="DIVALENT CATION TRANSPORTER SOLUTE CARRIER FAMILY 41"/>
    <property type="match status" value="1"/>
</dbReference>
<dbReference type="Proteomes" id="UP001266305">
    <property type="component" value="Unassembled WGS sequence"/>
</dbReference>
<keyword evidence="3" id="KW-1185">Reference proteome</keyword>
<comment type="similarity">
    <text evidence="1">Belongs to the SLC41A transporter family.</text>
</comment>
<proteinExistence type="inferred from homology"/>
<name>A0ABQ9UZG5_SAGOE</name>
<comment type="function">
    <text evidence="1">Acts as a magnesium transporter.</text>
</comment>
<comment type="caution">
    <text evidence="1">Lacks conserved residue(s) required for the propagation of feature annotation.</text>
</comment>
<dbReference type="EMBL" id="JASSZA010000009">
    <property type="protein sequence ID" value="KAK2102491.1"/>
    <property type="molecule type" value="Genomic_DNA"/>
</dbReference>
<organism evidence="2 3">
    <name type="scientific">Saguinus oedipus</name>
    <name type="common">Cotton-top tamarin</name>
    <name type="synonym">Oedipomidas oedipus</name>
    <dbReference type="NCBI Taxonomy" id="9490"/>
    <lineage>
        <taxon>Eukaryota</taxon>
        <taxon>Metazoa</taxon>
        <taxon>Chordata</taxon>
        <taxon>Craniata</taxon>
        <taxon>Vertebrata</taxon>
        <taxon>Euteleostomi</taxon>
        <taxon>Mammalia</taxon>
        <taxon>Eutheria</taxon>
        <taxon>Euarchontoglires</taxon>
        <taxon>Primates</taxon>
        <taxon>Haplorrhini</taxon>
        <taxon>Platyrrhini</taxon>
        <taxon>Cebidae</taxon>
        <taxon>Callitrichinae</taxon>
        <taxon>Saguinus</taxon>
    </lineage>
</organism>
<comment type="caution">
    <text evidence="2">The sequence shown here is derived from an EMBL/GenBank/DDBJ whole genome shotgun (WGS) entry which is preliminary data.</text>
</comment>
<dbReference type="InterPro" id="IPR045349">
    <property type="entry name" value="SLC41A1-3"/>
</dbReference>